<dbReference type="EMBL" id="JARAOO010000008">
    <property type="protein sequence ID" value="KAJ7957923.1"/>
    <property type="molecule type" value="Genomic_DNA"/>
</dbReference>
<evidence type="ECO:0000256" key="3">
    <source>
        <dbReference type="ARBA" id="ARBA00022692"/>
    </source>
</evidence>
<keyword evidence="4 6" id="KW-1133">Transmembrane helix</keyword>
<feature type="transmembrane region" description="Helical" evidence="6">
    <location>
        <begin position="172"/>
        <end position="192"/>
    </location>
</feature>
<dbReference type="PROSITE" id="PS50850">
    <property type="entry name" value="MFS"/>
    <property type="match status" value="1"/>
</dbReference>
<keyword evidence="9" id="KW-1185">Reference proteome</keyword>
<dbReference type="AlphaFoldDB" id="A0AAD7LGU8"/>
<comment type="caution">
    <text evidence="8">The sequence shown here is derived from an EMBL/GenBank/DDBJ whole genome shotgun (WGS) entry which is preliminary data.</text>
</comment>
<dbReference type="Pfam" id="PF07690">
    <property type="entry name" value="MFS_1"/>
    <property type="match status" value="1"/>
</dbReference>
<feature type="transmembrane region" description="Helical" evidence="6">
    <location>
        <begin position="326"/>
        <end position="350"/>
    </location>
</feature>
<name>A0AAD7LGU8_QUISA</name>
<keyword evidence="3 6" id="KW-0812">Transmembrane</keyword>
<evidence type="ECO:0000313" key="8">
    <source>
        <dbReference type="EMBL" id="KAJ7957921.1"/>
    </source>
</evidence>
<feature type="transmembrane region" description="Helical" evidence="6">
    <location>
        <begin position="145"/>
        <end position="165"/>
    </location>
</feature>
<proteinExistence type="predicted"/>
<feature type="transmembrane region" description="Helical" evidence="6">
    <location>
        <begin position="284"/>
        <end position="306"/>
    </location>
</feature>
<keyword evidence="2" id="KW-0813">Transport</keyword>
<feature type="transmembrane region" description="Helical" evidence="6">
    <location>
        <begin position="109"/>
        <end position="133"/>
    </location>
</feature>
<comment type="subcellular location">
    <subcellularLocation>
        <location evidence="1">Membrane</location>
        <topology evidence="1">Multi-pass membrane protein</topology>
    </subcellularLocation>
</comment>
<gene>
    <name evidence="8" type="ORF">O6P43_018730</name>
</gene>
<dbReference type="GO" id="GO:0016020">
    <property type="term" value="C:membrane"/>
    <property type="evidence" value="ECO:0007669"/>
    <property type="project" value="UniProtKB-SubCell"/>
</dbReference>
<evidence type="ECO:0000256" key="4">
    <source>
        <dbReference type="ARBA" id="ARBA00022989"/>
    </source>
</evidence>
<dbReference type="InterPro" id="IPR020846">
    <property type="entry name" value="MFS_dom"/>
</dbReference>
<feature type="transmembrane region" description="Helical" evidence="6">
    <location>
        <begin position="84"/>
        <end position="102"/>
    </location>
</feature>
<evidence type="ECO:0000259" key="7">
    <source>
        <dbReference type="PROSITE" id="PS50850"/>
    </source>
</evidence>
<dbReference type="CDD" id="cd17330">
    <property type="entry name" value="MFS_SLC46_TetA_like"/>
    <property type="match status" value="1"/>
</dbReference>
<dbReference type="InterPro" id="IPR036259">
    <property type="entry name" value="MFS_trans_sf"/>
</dbReference>
<feature type="transmembrane region" description="Helical" evidence="6">
    <location>
        <begin position="247"/>
        <end position="272"/>
    </location>
</feature>
<organism evidence="8 9">
    <name type="scientific">Quillaja saponaria</name>
    <name type="common">Soap bark tree</name>
    <dbReference type="NCBI Taxonomy" id="32244"/>
    <lineage>
        <taxon>Eukaryota</taxon>
        <taxon>Viridiplantae</taxon>
        <taxon>Streptophyta</taxon>
        <taxon>Embryophyta</taxon>
        <taxon>Tracheophyta</taxon>
        <taxon>Spermatophyta</taxon>
        <taxon>Magnoliopsida</taxon>
        <taxon>eudicotyledons</taxon>
        <taxon>Gunneridae</taxon>
        <taxon>Pentapetalae</taxon>
        <taxon>rosids</taxon>
        <taxon>fabids</taxon>
        <taxon>Fabales</taxon>
        <taxon>Quillajaceae</taxon>
        <taxon>Quillaja</taxon>
    </lineage>
</organism>
<evidence type="ECO:0000313" key="9">
    <source>
        <dbReference type="Proteomes" id="UP001163823"/>
    </source>
</evidence>
<dbReference type="Proteomes" id="UP001163823">
    <property type="component" value="Chromosome 8"/>
</dbReference>
<accession>A0AAD7LGU8</accession>
<dbReference type="PANTHER" id="PTHR23504:SF1">
    <property type="entry name" value="GH21943P-RELATED"/>
    <property type="match status" value="1"/>
</dbReference>
<dbReference type="Gene3D" id="1.20.1250.20">
    <property type="entry name" value="MFS general substrate transporter like domains"/>
    <property type="match status" value="1"/>
</dbReference>
<evidence type="ECO:0000256" key="5">
    <source>
        <dbReference type="ARBA" id="ARBA00023136"/>
    </source>
</evidence>
<dbReference type="GO" id="GO:0022857">
    <property type="term" value="F:transmembrane transporter activity"/>
    <property type="evidence" value="ECO:0007669"/>
    <property type="project" value="InterPro"/>
</dbReference>
<feature type="transmembrane region" description="Helical" evidence="6">
    <location>
        <begin position="49"/>
        <end position="72"/>
    </location>
</feature>
<evidence type="ECO:0000256" key="1">
    <source>
        <dbReference type="ARBA" id="ARBA00004141"/>
    </source>
</evidence>
<dbReference type="EMBL" id="JARAOO010000008">
    <property type="protein sequence ID" value="KAJ7957921.1"/>
    <property type="molecule type" value="Genomic_DNA"/>
</dbReference>
<sequence>MSVMDYKWSGLHHLFMTMFLHSFATYMVIPAITDITMSALCPGRDECSLAIYLTGFQEAIIGLGTLVTMPLMGNLSDKYGRKSLLMVPMTLTIIPLGILAYSRTRKFFYVYYVFRTLIAMVCEGTAHCIAFAYVADNVPEGPRAAAFGIMSGIGSAAFVCGTLTTRFLSTSLTFQVAATVALLAAVYLKVFLKDSIIDDSLSVPIISNGKLSASTKIEGQSVRDVQPFKTMPSLKDMVSLLRSSPTFTQAAIVAFFSNLADFGLHGSIMYYLKAKFHFDKNQFADLMVISGVAGTISQLLFMPILAPAIGEARLLSVGLLFSGLHMFVYSIAWSSWVPYAAAMFSILFVFAQPCMRSIVSKQVGPCEQGKAQGCISGLCSFAHAVSPLAFSPLTALFLSEKAPFSFPGFSIMCIGFASMLSFIQSVMMRVDPPVSSHTHK</sequence>
<dbReference type="PANTHER" id="PTHR23504">
    <property type="entry name" value="MAJOR FACILITATOR SUPERFAMILY DOMAIN-CONTAINING PROTEIN 10"/>
    <property type="match status" value="1"/>
</dbReference>
<keyword evidence="5 6" id="KW-0472">Membrane</keyword>
<reference evidence="8" key="1">
    <citation type="journal article" date="2023" name="Science">
        <title>Elucidation of the pathway for biosynthesis of saponin adjuvants from the soapbark tree.</title>
        <authorList>
            <person name="Reed J."/>
            <person name="Orme A."/>
            <person name="El-Demerdash A."/>
            <person name="Owen C."/>
            <person name="Martin L.B.B."/>
            <person name="Misra R.C."/>
            <person name="Kikuchi S."/>
            <person name="Rejzek M."/>
            <person name="Martin A.C."/>
            <person name="Harkess A."/>
            <person name="Leebens-Mack J."/>
            <person name="Louveau T."/>
            <person name="Stephenson M.J."/>
            <person name="Osbourn A."/>
        </authorList>
    </citation>
    <scope>NUCLEOTIDE SEQUENCE</scope>
    <source>
        <strain evidence="8">S10</strain>
    </source>
</reference>
<dbReference type="InterPro" id="IPR011701">
    <property type="entry name" value="MFS"/>
</dbReference>
<feature type="transmembrane region" description="Helical" evidence="6">
    <location>
        <begin position="404"/>
        <end position="423"/>
    </location>
</feature>
<evidence type="ECO:0000256" key="2">
    <source>
        <dbReference type="ARBA" id="ARBA00022448"/>
    </source>
</evidence>
<dbReference type="KEGG" id="qsa:O6P43_018730"/>
<feature type="domain" description="Major facilitator superfamily (MFS) profile" evidence="7">
    <location>
        <begin position="1"/>
        <end position="196"/>
    </location>
</feature>
<dbReference type="SUPFAM" id="SSF103473">
    <property type="entry name" value="MFS general substrate transporter"/>
    <property type="match status" value="1"/>
</dbReference>
<evidence type="ECO:0000256" key="6">
    <source>
        <dbReference type="SAM" id="Phobius"/>
    </source>
</evidence>
<protein>
    <submittedName>
        <fullName evidence="8">Hippocampus abundant transcript-like protein 1</fullName>
    </submittedName>
</protein>